<comment type="caution">
    <text evidence="3">The sequence shown here is derived from an EMBL/GenBank/DDBJ whole genome shotgun (WGS) entry which is preliminary data.</text>
</comment>
<evidence type="ECO:0000313" key="4">
    <source>
        <dbReference type="Proteomes" id="UP001310248"/>
    </source>
</evidence>
<evidence type="ECO:0000313" key="3">
    <source>
        <dbReference type="EMBL" id="MEE1674875.1"/>
    </source>
</evidence>
<dbReference type="RefSeq" id="WP_329775910.1">
    <property type="nucleotide sequence ID" value="NZ_JAYDYW010000010.1"/>
</dbReference>
<accession>A0ABU7G8U7</accession>
<organism evidence="3 4">
    <name type="scientific">Agarivorans aestuarii</name>
    <dbReference type="NCBI Taxonomy" id="1563703"/>
    <lineage>
        <taxon>Bacteria</taxon>
        <taxon>Pseudomonadati</taxon>
        <taxon>Pseudomonadota</taxon>
        <taxon>Gammaproteobacteria</taxon>
        <taxon>Alteromonadales</taxon>
        <taxon>Alteromonadaceae</taxon>
        <taxon>Agarivorans</taxon>
    </lineage>
</organism>
<dbReference type="Pfam" id="PF07007">
    <property type="entry name" value="LprI"/>
    <property type="match status" value="1"/>
</dbReference>
<protein>
    <submittedName>
        <fullName evidence="3">Lysozyme inhibitor LprI family protein</fullName>
    </submittedName>
</protein>
<evidence type="ECO:0000256" key="1">
    <source>
        <dbReference type="SAM" id="SignalP"/>
    </source>
</evidence>
<keyword evidence="4" id="KW-1185">Reference proteome</keyword>
<feature type="signal peptide" evidence="1">
    <location>
        <begin position="1"/>
        <end position="24"/>
    </location>
</feature>
<proteinExistence type="predicted"/>
<dbReference type="Gene3D" id="1.20.1270.180">
    <property type="match status" value="1"/>
</dbReference>
<reference evidence="4" key="1">
    <citation type="submission" date="2023-07" db="EMBL/GenBank/DDBJ databases">
        <title>Draft genome sequence of Agarivorans aestuarii strain ZMCS4, a CAZymes producing bacteria isolated from the marine brown algae Clodostephus spongiosus.</title>
        <authorList>
            <person name="Lorente B."/>
            <person name="Cabral C."/>
            <person name="Frias J."/>
            <person name="Faria J."/>
            <person name="Toubarro D."/>
        </authorList>
    </citation>
    <scope>NUCLEOTIDE SEQUENCE [LARGE SCALE GENOMIC DNA]</scope>
    <source>
        <strain evidence="4">ZMCS4</strain>
    </source>
</reference>
<evidence type="ECO:0000259" key="2">
    <source>
        <dbReference type="Pfam" id="PF07007"/>
    </source>
</evidence>
<dbReference type="EMBL" id="JAYDYW010000010">
    <property type="protein sequence ID" value="MEE1674875.1"/>
    <property type="molecule type" value="Genomic_DNA"/>
</dbReference>
<gene>
    <name evidence="3" type="ORF">SNR37_000194</name>
</gene>
<name>A0ABU7G8U7_9ALTE</name>
<keyword evidence="1" id="KW-0732">Signal</keyword>
<feature type="chain" id="PRO_5046041207" evidence="1">
    <location>
        <begin position="25"/>
        <end position="144"/>
    </location>
</feature>
<dbReference type="Proteomes" id="UP001310248">
    <property type="component" value="Unassembled WGS sequence"/>
</dbReference>
<sequence length="144" mass="16191">MNTLIAKVFLLFMPLVFVLGHAQASEESTSANKPKVNIIGKCWQRTTKPEVNKCLENSLAQLDHQVRQRLVVLHKQALDLESISDGAKGAVQALEKAKVEFSEFRQSLCSWESLMMASGSGSGSQYLSCEIELTQHWLSRLRQW</sequence>
<dbReference type="InterPro" id="IPR009739">
    <property type="entry name" value="LprI-like_N"/>
</dbReference>
<feature type="domain" description="Lysozyme inhibitor LprI-like N-terminal" evidence="2">
    <location>
        <begin position="46"/>
        <end position="136"/>
    </location>
</feature>